<protein>
    <submittedName>
        <fullName evidence="3">Uncharacterized protein</fullName>
    </submittedName>
</protein>
<keyword evidence="2" id="KW-0732">Signal</keyword>
<organism evidence="3 4">
    <name type="scientific">Kalanchoe fedtschenkoi</name>
    <name type="common">Lavender scallops</name>
    <name type="synonym">South American air plant</name>
    <dbReference type="NCBI Taxonomy" id="63787"/>
    <lineage>
        <taxon>Eukaryota</taxon>
        <taxon>Viridiplantae</taxon>
        <taxon>Streptophyta</taxon>
        <taxon>Embryophyta</taxon>
        <taxon>Tracheophyta</taxon>
        <taxon>Spermatophyta</taxon>
        <taxon>Magnoliopsida</taxon>
        <taxon>eudicotyledons</taxon>
        <taxon>Gunneridae</taxon>
        <taxon>Pentapetalae</taxon>
        <taxon>Saxifragales</taxon>
        <taxon>Crassulaceae</taxon>
        <taxon>Kalanchoe</taxon>
    </lineage>
</organism>
<dbReference type="Proteomes" id="UP000594263">
    <property type="component" value="Unplaced"/>
</dbReference>
<dbReference type="Gramene" id="Kaladp0053s0247.1.v1.1">
    <property type="protein sequence ID" value="Kaladp0053s0247.1.v1.1"/>
    <property type="gene ID" value="Kaladp0053s0247.v1.1"/>
</dbReference>
<feature type="chain" id="PRO_5029697787" evidence="2">
    <location>
        <begin position="19"/>
        <end position="140"/>
    </location>
</feature>
<dbReference type="EnsemblPlants" id="Kaladp0053s0247.1.v1.1">
    <property type="protein sequence ID" value="Kaladp0053s0247.1.v1.1"/>
    <property type="gene ID" value="Kaladp0053s0247.v1.1"/>
</dbReference>
<feature type="compositionally biased region" description="Polar residues" evidence="1">
    <location>
        <begin position="97"/>
        <end position="106"/>
    </location>
</feature>
<proteinExistence type="predicted"/>
<evidence type="ECO:0000256" key="1">
    <source>
        <dbReference type="SAM" id="MobiDB-lite"/>
    </source>
</evidence>
<feature type="compositionally biased region" description="Basic and acidic residues" evidence="1">
    <location>
        <begin position="107"/>
        <end position="126"/>
    </location>
</feature>
<sequence length="140" mass="15341">MKMFFAIIFSLCIVSSSSRKVSDFKSEQSSDEISTLSSGYAQYVLDNEGSDPLTYLNTNGYESHEEFSKQSFDTDVVKSQVVPHSDSSKSIHLKGISQPSAASSDTHNFDHPLRQTSHDITDRILKGEVPPSAPSPHNGS</sequence>
<accession>A0A7N0ZY52</accession>
<evidence type="ECO:0000313" key="4">
    <source>
        <dbReference type="Proteomes" id="UP000594263"/>
    </source>
</evidence>
<evidence type="ECO:0000313" key="3">
    <source>
        <dbReference type="EnsemblPlants" id="Kaladp0053s0247.1.v1.1"/>
    </source>
</evidence>
<name>A0A7N0ZY52_KALFE</name>
<evidence type="ECO:0000256" key="2">
    <source>
        <dbReference type="SAM" id="SignalP"/>
    </source>
</evidence>
<reference evidence="3" key="1">
    <citation type="submission" date="2021-01" db="UniProtKB">
        <authorList>
            <consortium name="EnsemblPlants"/>
        </authorList>
    </citation>
    <scope>IDENTIFICATION</scope>
</reference>
<dbReference type="AlphaFoldDB" id="A0A7N0ZY52"/>
<feature type="signal peptide" evidence="2">
    <location>
        <begin position="1"/>
        <end position="18"/>
    </location>
</feature>
<feature type="region of interest" description="Disordered" evidence="1">
    <location>
        <begin position="83"/>
        <end position="140"/>
    </location>
</feature>
<keyword evidence="4" id="KW-1185">Reference proteome</keyword>